<dbReference type="Pfam" id="PF13279">
    <property type="entry name" value="4HBT_2"/>
    <property type="match status" value="1"/>
</dbReference>
<dbReference type="InterPro" id="IPR050563">
    <property type="entry name" value="4-hydroxybenzoyl-CoA_TE"/>
</dbReference>
<dbReference type="GO" id="GO:0016787">
    <property type="term" value="F:hydrolase activity"/>
    <property type="evidence" value="ECO:0007669"/>
    <property type="project" value="UniProtKB-KW"/>
</dbReference>
<gene>
    <name evidence="3" type="ORF">ACFSBT_15400</name>
</gene>
<comment type="similarity">
    <text evidence="1">Belongs to the 4-hydroxybenzoyl-CoA thioesterase family.</text>
</comment>
<sequence>MRDYAVETTITVRYRDLDTLNHVNNAVYASYLEQARSEYFDGLADVGVGIGDGEMVIARIEIDYRAPILHEDGEVTVGTSVTDLGGSSLTFEHRITVGDRVAAEGTCIIVSVDEDGSSRPLPDSWREAIEAFEAEN</sequence>
<dbReference type="EC" id="3.1.2.-" evidence="3"/>
<dbReference type="PANTHER" id="PTHR31793:SF27">
    <property type="entry name" value="NOVEL THIOESTERASE SUPERFAMILY DOMAIN AND SAPOSIN A-TYPE DOMAIN CONTAINING PROTEIN (0610012H03RIK)"/>
    <property type="match status" value="1"/>
</dbReference>
<evidence type="ECO:0000313" key="4">
    <source>
        <dbReference type="Proteomes" id="UP001597187"/>
    </source>
</evidence>
<dbReference type="PANTHER" id="PTHR31793">
    <property type="entry name" value="4-HYDROXYBENZOYL-COA THIOESTERASE FAMILY MEMBER"/>
    <property type="match status" value="1"/>
</dbReference>
<evidence type="ECO:0000256" key="2">
    <source>
        <dbReference type="ARBA" id="ARBA00022801"/>
    </source>
</evidence>
<reference evidence="3 4" key="1">
    <citation type="journal article" date="2019" name="Int. J. Syst. Evol. Microbiol.">
        <title>The Global Catalogue of Microorganisms (GCM) 10K type strain sequencing project: providing services to taxonomists for standard genome sequencing and annotation.</title>
        <authorList>
            <consortium name="The Broad Institute Genomics Platform"/>
            <consortium name="The Broad Institute Genome Sequencing Center for Infectious Disease"/>
            <person name="Wu L."/>
            <person name="Ma J."/>
        </authorList>
    </citation>
    <scope>NUCLEOTIDE SEQUENCE [LARGE SCALE GENOMIC DNA]</scope>
    <source>
        <strain evidence="3 4">CGMCC 1.12563</strain>
    </source>
</reference>
<evidence type="ECO:0000313" key="3">
    <source>
        <dbReference type="EMBL" id="MFD1514665.1"/>
    </source>
</evidence>
<dbReference type="CDD" id="cd00586">
    <property type="entry name" value="4HBT"/>
    <property type="match status" value="1"/>
</dbReference>
<dbReference type="InterPro" id="IPR029069">
    <property type="entry name" value="HotDog_dom_sf"/>
</dbReference>
<accession>A0ABD6AXN6</accession>
<proteinExistence type="inferred from homology"/>
<protein>
    <submittedName>
        <fullName evidence="3">Acyl-CoA thioesterase</fullName>
        <ecNumber evidence="3">3.1.2.-</ecNumber>
    </submittedName>
</protein>
<dbReference type="RefSeq" id="WP_250874607.1">
    <property type="nucleotide sequence ID" value="NZ_JALXFV010000008.1"/>
</dbReference>
<name>A0ABD6AXN6_9EURY</name>
<comment type="caution">
    <text evidence="3">The sequence shown here is derived from an EMBL/GenBank/DDBJ whole genome shotgun (WGS) entry which is preliminary data.</text>
</comment>
<dbReference type="SUPFAM" id="SSF54637">
    <property type="entry name" value="Thioesterase/thiol ester dehydrase-isomerase"/>
    <property type="match status" value="1"/>
</dbReference>
<evidence type="ECO:0000256" key="1">
    <source>
        <dbReference type="ARBA" id="ARBA00005953"/>
    </source>
</evidence>
<dbReference type="AlphaFoldDB" id="A0ABD6AXN6"/>
<keyword evidence="4" id="KW-1185">Reference proteome</keyword>
<dbReference type="EMBL" id="JBHUDC010000008">
    <property type="protein sequence ID" value="MFD1514665.1"/>
    <property type="molecule type" value="Genomic_DNA"/>
</dbReference>
<dbReference type="Gene3D" id="3.10.129.10">
    <property type="entry name" value="Hotdog Thioesterase"/>
    <property type="match status" value="1"/>
</dbReference>
<organism evidence="3 4">
    <name type="scientific">Halomarina rubra</name>
    <dbReference type="NCBI Taxonomy" id="2071873"/>
    <lineage>
        <taxon>Archaea</taxon>
        <taxon>Methanobacteriati</taxon>
        <taxon>Methanobacteriota</taxon>
        <taxon>Stenosarchaea group</taxon>
        <taxon>Halobacteria</taxon>
        <taxon>Halobacteriales</taxon>
        <taxon>Natronomonadaceae</taxon>
        <taxon>Halomarina</taxon>
    </lineage>
</organism>
<keyword evidence="2 3" id="KW-0378">Hydrolase</keyword>
<dbReference type="Proteomes" id="UP001597187">
    <property type="component" value="Unassembled WGS sequence"/>
</dbReference>